<dbReference type="InterPro" id="IPR010730">
    <property type="entry name" value="HET"/>
</dbReference>
<dbReference type="AlphaFoldDB" id="A0A8H6JKJ4"/>
<dbReference type="EMBL" id="WIGO01000376">
    <property type="protein sequence ID" value="KAF6814627.1"/>
    <property type="molecule type" value="Genomic_DNA"/>
</dbReference>
<dbReference type="PANTHER" id="PTHR24148:SF82">
    <property type="entry name" value="HETEROKARYON INCOMPATIBILITY DOMAIN-CONTAINING PROTEIN"/>
    <property type="match status" value="1"/>
</dbReference>
<dbReference type="PANTHER" id="PTHR24148">
    <property type="entry name" value="ANKYRIN REPEAT DOMAIN-CONTAINING PROTEIN 39 HOMOLOG-RELATED"/>
    <property type="match status" value="1"/>
</dbReference>
<feature type="domain" description="Heterokaryon incompatibility" evidence="2">
    <location>
        <begin position="163"/>
        <end position="317"/>
    </location>
</feature>
<accession>A0A8H6JKJ4</accession>
<evidence type="ECO:0000313" key="3">
    <source>
        <dbReference type="EMBL" id="KAF6814627.1"/>
    </source>
</evidence>
<dbReference type="Pfam" id="PF06985">
    <property type="entry name" value="HET"/>
    <property type="match status" value="1"/>
</dbReference>
<gene>
    <name evidence="3" type="ORF">CPLU01_14349</name>
</gene>
<proteinExistence type="predicted"/>
<protein>
    <submittedName>
        <fullName evidence="3">Heterokaryon incompatibility protein</fullName>
    </submittedName>
</protein>
<organism evidence="3 4">
    <name type="scientific">Colletotrichum plurivorum</name>
    <dbReference type="NCBI Taxonomy" id="2175906"/>
    <lineage>
        <taxon>Eukaryota</taxon>
        <taxon>Fungi</taxon>
        <taxon>Dikarya</taxon>
        <taxon>Ascomycota</taxon>
        <taxon>Pezizomycotina</taxon>
        <taxon>Sordariomycetes</taxon>
        <taxon>Hypocreomycetidae</taxon>
        <taxon>Glomerellales</taxon>
        <taxon>Glomerellaceae</taxon>
        <taxon>Colletotrichum</taxon>
        <taxon>Colletotrichum orchidearum species complex</taxon>
    </lineage>
</organism>
<dbReference type="InterPro" id="IPR052895">
    <property type="entry name" value="HetReg/Transcr_Mod"/>
</dbReference>
<feature type="compositionally biased region" description="Polar residues" evidence="1">
    <location>
        <begin position="111"/>
        <end position="120"/>
    </location>
</feature>
<comment type="caution">
    <text evidence="3">The sequence shown here is derived from an EMBL/GenBank/DDBJ whole genome shotgun (WGS) entry which is preliminary data.</text>
</comment>
<keyword evidence="4" id="KW-1185">Reference proteome</keyword>
<evidence type="ECO:0000256" key="1">
    <source>
        <dbReference type="SAM" id="MobiDB-lite"/>
    </source>
</evidence>
<dbReference type="Proteomes" id="UP000654918">
    <property type="component" value="Unassembled WGS sequence"/>
</dbReference>
<sequence length="977" mass="110046">MSRWHEPSCSRPQVQVLGGLPCCTSCFAVASLDDNEPELPLQCTWKPPTEESGTFNLSWPACVEYFRSEDSRENVGAGAEFSKLKRKASTVLERSQTDSDKKSNPGHEEGSTNVDSSANRGFQYQSLSNRNEIRLLELYPGDEGSPLHADFTTTNLESNYTAYDALSYTWADETGNTDRCRPLFVGPFWDRMPITRNCEQALGSVRRRAETSAWMPVEIPRKIWVDSVCINQIDADERSSQVALMGKIYSTATEVLVYLGAAKNNSAAALVAITKSLLQQGCGHAKPSSEDACGDCSDAIQLLLRRPYFRRLWVVQEVVLSKRLSIHCGSSSALWPHDALTERLRFASWARHREGGGGLQDDADSARELLSFLLDTSECLCQDPRDKVFALLGLVRNWDGPPITANYELSVRAVWTGIAAYLITKGRHQEVLMLAGTCRDRRPGLPSWVPDIGQLPSVDEWFNTAGIHANRDPGWRNLTHSSLFSLSTDTFDTEDSACRLPFMAQASPRVKIHSRQASLHVSAVRICKVNERFPLQPNEKNSTQLLEVITDIKTKPPLRSMVLLPNYYSPSTRSMVDVDFQFSEEDCIYWLHEMECYVTLRPGSQPTTFTMVCACDLMISNGRMGYYVNNGFYIRPLTAGEDSRLSSEWNRILSKIETEVGAMFISALAARPGRARAQLLDVAYSLSPVSDSIDGTALREFWNHQKMAEDLWSIWKEYESRLRPLLADASGRRTIIRAFRESTVESCWHCTQIITISGTIGNGGCVHGFVHVSKLLWSLLHTSDGRGSYLAKSDRPSGDDLLGSLKGWAYITEDLLLRLQLSEAHATVDLVRQMPGEGLNDLWSSRWEHFMEDVFPILGVSDVDSIDAIESILDLYPTNEDEASDGAHASVQEPTREEFRRRLTDESCWYWDDVRSKLDARWKVWKVLDADKWIRKWGRTQENTVTGFSDLEKQLAMRLEARRHGFNVDNAEDVMIL</sequence>
<evidence type="ECO:0000313" key="4">
    <source>
        <dbReference type="Proteomes" id="UP000654918"/>
    </source>
</evidence>
<feature type="region of interest" description="Disordered" evidence="1">
    <location>
        <begin position="88"/>
        <end position="120"/>
    </location>
</feature>
<evidence type="ECO:0000259" key="2">
    <source>
        <dbReference type="Pfam" id="PF06985"/>
    </source>
</evidence>
<name>A0A8H6JKJ4_9PEZI</name>
<reference evidence="3" key="1">
    <citation type="journal article" date="2020" name="Phytopathology">
        <title>Genome Sequence Resources of Colletotrichum truncatum, C. plurivorum, C. musicola, and C. sojae: Four Species Pathogenic to Soybean (Glycine max).</title>
        <authorList>
            <person name="Rogerio F."/>
            <person name="Boufleur T.R."/>
            <person name="Ciampi-Guillardi M."/>
            <person name="Sukno S.A."/>
            <person name="Thon M.R."/>
            <person name="Massola Junior N.S."/>
            <person name="Baroncelli R."/>
        </authorList>
    </citation>
    <scope>NUCLEOTIDE SEQUENCE</scope>
    <source>
        <strain evidence="3">LFN00145</strain>
    </source>
</reference>
<feature type="compositionally biased region" description="Basic and acidic residues" evidence="1">
    <location>
        <begin position="95"/>
        <end position="110"/>
    </location>
</feature>